<dbReference type="STRING" id="403673.A0A177WXW4"/>
<keyword evidence="6 9" id="KW-0067">ATP-binding</keyword>
<keyword evidence="3" id="KW-0808">Transferase</keyword>
<dbReference type="EMBL" id="DS022312">
    <property type="protein sequence ID" value="OAJ44241.1"/>
    <property type="molecule type" value="Genomic_DNA"/>
</dbReference>
<dbReference type="PANTHER" id="PTHR24356">
    <property type="entry name" value="SERINE/THREONINE-PROTEIN KINASE"/>
    <property type="match status" value="1"/>
</dbReference>
<evidence type="ECO:0000256" key="8">
    <source>
        <dbReference type="ARBA" id="ARBA00048679"/>
    </source>
</evidence>
<dbReference type="GO" id="GO:0004674">
    <property type="term" value="F:protein serine/threonine kinase activity"/>
    <property type="evidence" value="ECO:0007669"/>
    <property type="project" value="UniProtKB-KW"/>
</dbReference>
<reference evidence="12 13" key="1">
    <citation type="submission" date="2006-10" db="EMBL/GenBank/DDBJ databases">
        <title>The Genome Sequence of Batrachochytrium dendrobatidis JEL423.</title>
        <authorList>
            <consortium name="The Broad Institute Genome Sequencing Platform"/>
            <person name="Birren B."/>
            <person name="Lander E."/>
            <person name="Galagan J."/>
            <person name="Cuomo C."/>
            <person name="Devon K."/>
            <person name="Jaffe D."/>
            <person name="Butler J."/>
            <person name="Alvarez P."/>
            <person name="Gnerre S."/>
            <person name="Grabherr M."/>
            <person name="Kleber M."/>
            <person name="Mauceli E."/>
            <person name="Brockman W."/>
            <person name="Young S."/>
            <person name="LaButti K."/>
            <person name="Sykes S."/>
            <person name="DeCaprio D."/>
            <person name="Crawford M."/>
            <person name="Koehrsen M."/>
            <person name="Engels R."/>
            <person name="Montgomery P."/>
            <person name="Pearson M."/>
            <person name="Howarth C."/>
            <person name="Larson L."/>
            <person name="White J."/>
            <person name="O'Leary S."/>
            <person name="Kodira C."/>
            <person name="Zeng Q."/>
            <person name="Yandava C."/>
            <person name="Alvarado L."/>
            <person name="Longcore J."/>
            <person name="James T."/>
        </authorList>
    </citation>
    <scope>NUCLEOTIDE SEQUENCE [LARGE SCALE GENOMIC DNA]</scope>
    <source>
        <strain evidence="12 13">JEL423</strain>
    </source>
</reference>
<dbReference type="InterPro" id="IPR011009">
    <property type="entry name" value="Kinase-like_dom_sf"/>
</dbReference>
<dbReference type="PANTHER" id="PTHR24356:SF422">
    <property type="entry name" value="PROTEIN KINASE DOMAIN-CONTAINING PROTEIN"/>
    <property type="match status" value="1"/>
</dbReference>
<dbReference type="Proteomes" id="UP000077115">
    <property type="component" value="Unassembled WGS sequence"/>
</dbReference>
<evidence type="ECO:0000259" key="11">
    <source>
        <dbReference type="PROSITE" id="PS50011"/>
    </source>
</evidence>
<evidence type="ECO:0000256" key="7">
    <source>
        <dbReference type="ARBA" id="ARBA00047899"/>
    </source>
</evidence>
<evidence type="ECO:0000256" key="9">
    <source>
        <dbReference type="PROSITE-ProRule" id="PRU10141"/>
    </source>
</evidence>
<feature type="domain" description="Protein kinase" evidence="11">
    <location>
        <begin position="21"/>
        <end position="302"/>
    </location>
</feature>
<evidence type="ECO:0000256" key="1">
    <source>
        <dbReference type="ARBA" id="ARBA00012513"/>
    </source>
</evidence>
<evidence type="ECO:0000256" key="2">
    <source>
        <dbReference type="ARBA" id="ARBA00022527"/>
    </source>
</evidence>
<dbReference type="PROSITE" id="PS00108">
    <property type="entry name" value="PROTEIN_KINASE_ST"/>
    <property type="match status" value="1"/>
</dbReference>
<dbReference type="InterPro" id="IPR017441">
    <property type="entry name" value="Protein_kinase_ATP_BS"/>
</dbReference>
<dbReference type="GO" id="GO:0035556">
    <property type="term" value="P:intracellular signal transduction"/>
    <property type="evidence" value="ECO:0007669"/>
    <property type="project" value="TreeGrafter"/>
</dbReference>
<gene>
    <name evidence="12" type="ORF">BDEG_27504</name>
</gene>
<evidence type="ECO:0000256" key="6">
    <source>
        <dbReference type="ARBA" id="ARBA00022840"/>
    </source>
</evidence>
<sequence>MGNKSTKEDPRPVGEVDLRDFKLRQVIGKGAFGKVKLVELRTTKQKYALKYINKLQCIEKKQVYHMFDERMLLENLEHPFIVNLRFAFQDDENMFMVIDVALGGDLRYHLLRLGTFPEDTLRIYAAEVGLALEYLHNLRIMHRDLKPDNLLLDEKGHIYVTDFNIAFKIKDKLPTSQSGSMAYMAPEMFTKTPYDTCVDWWALGVVLYECTYGVRPFRETEDTSLVEAITRVEPKFIPGPPEHVLRIQAAKKRSKKSKPLPEWHESKDRNDFLQSLLVKDVTQRLGSGPNGFQDQIMKHSWFKDLDWELVKQKKASPSFVPDPNNANFEATHEIEEVIMNDMKTLQYKPRKKKGAESAKATSKKKKSVDPEVVAIEKALDYIDEHFLPYNKELQIGRLEVSALVAAPDHNAAALSKLSQSNASTSGNPNASTSGNPNASTSGNPNPENHVDNASVSPEQTPQAQAEKEQIVAEITQTTNLNSIPQRSISVSTTPLVPALSSENTPKFITSLAGKDGDRMGLDTIPRSISAVTELPLESNKATIEAVNSSIELITRPMITDSPSSEIRAG</sequence>
<evidence type="ECO:0000256" key="4">
    <source>
        <dbReference type="ARBA" id="ARBA00022741"/>
    </source>
</evidence>
<dbReference type="SUPFAM" id="SSF56112">
    <property type="entry name" value="Protein kinase-like (PK-like)"/>
    <property type="match status" value="1"/>
</dbReference>
<evidence type="ECO:0000256" key="5">
    <source>
        <dbReference type="ARBA" id="ARBA00022777"/>
    </source>
</evidence>
<dbReference type="EMBL" id="DS022312">
    <property type="protein sequence ID" value="OAJ44240.1"/>
    <property type="molecule type" value="Genomic_DNA"/>
</dbReference>
<dbReference type="Pfam" id="PF00069">
    <property type="entry name" value="Pkinase"/>
    <property type="match status" value="1"/>
</dbReference>
<comment type="catalytic activity">
    <reaction evidence="8">
        <text>L-seryl-[protein] + ATP = O-phospho-L-seryl-[protein] + ADP + H(+)</text>
        <dbReference type="Rhea" id="RHEA:17989"/>
        <dbReference type="Rhea" id="RHEA-COMP:9863"/>
        <dbReference type="Rhea" id="RHEA-COMP:11604"/>
        <dbReference type="ChEBI" id="CHEBI:15378"/>
        <dbReference type="ChEBI" id="CHEBI:29999"/>
        <dbReference type="ChEBI" id="CHEBI:30616"/>
        <dbReference type="ChEBI" id="CHEBI:83421"/>
        <dbReference type="ChEBI" id="CHEBI:456216"/>
        <dbReference type="EC" id="2.7.11.1"/>
    </reaction>
</comment>
<dbReference type="InterPro" id="IPR050236">
    <property type="entry name" value="Ser_Thr_kinase_AGC"/>
</dbReference>
<feature type="compositionally biased region" description="Polar residues" evidence="10">
    <location>
        <begin position="416"/>
        <end position="463"/>
    </location>
</feature>
<comment type="catalytic activity">
    <reaction evidence="7">
        <text>L-threonyl-[protein] + ATP = O-phospho-L-threonyl-[protein] + ADP + H(+)</text>
        <dbReference type="Rhea" id="RHEA:46608"/>
        <dbReference type="Rhea" id="RHEA-COMP:11060"/>
        <dbReference type="Rhea" id="RHEA-COMP:11605"/>
        <dbReference type="ChEBI" id="CHEBI:15378"/>
        <dbReference type="ChEBI" id="CHEBI:30013"/>
        <dbReference type="ChEBI" id="CHEBI:30616"/>
        <dbReference type="ChEBI" id="CHEBI:61977"/>
        <dbReference type="ChEBI" id="CHEBI:456216"/>
        <dbReference type="EC" id="2.7.11.1"/>
    </reaction>
</comment>
<dbReference type="InterPro" id="IPR008271">
    <property type="entry name" value="Ser/Thr_kinase_AS"/>
</dbReference>
<name>A0A177WXW4_BATDL</name>
<accession>A0A177WXW4</accession>
<dbReference type="PROSITE" id="PS50011">
    <property type="entry name" value="PROTEIN_KINASE_DOM"/>
    <property type="match status" value="1"/>
</dbReference>
<feature type="region of interest" description="Disordered" evidence="10">
    <location>
        <begin position="416"/>
        <end position="467"/>
    </location>
</feature>
<evidence type="ECO:0000256" key="10">
    <source>
        <dbReference type="SAM" id="MobiDB-lite"/>
    </source>
</evidence>
<dbReference type="OrthoDB" id="354826at2759"/>
<keyword evidence="4 9" id="KW-0547">Nucleotide-binding</keyword>
<dbReference type="InterPro" id="IPR000719">
    <property type="entry name" value="Prot_kinase_dom"/>
</dbReference>
<keyword evidence="5" id="KW-0418">Kinase</keyword>
<evidence type="ECO:0000313" key="12">
    <source>
        <dbReference type="EMBL" id="OAJ44240.1"/>
    </source>
</evidence>
<dbReference type="EC" id="2.7.11.1" evidence="1"/>
<organism evidence="12 13">
    <name type="scientific">Batrachochytrium dendrobatidis (strain JEL423)</name>
    <dbReference type="NCBI Taxonomy" id="403673"/>
    <lineage>
        <taxon>Eukaryota</taxon>
        <taxon>Fungi</taxon>
        <taxon>Fungi incertae sedis</taxon>
        <taxon>Chytridiomycota</taxon>
        <taxon>Chytridiomycota incertae sedis</taxon>
        <taxon>Chytridiomycetes</taxon>
        <taxon>Rhizophydiales</taxon>
        <taxon>Rhizophydiales incertae sedis</taxon>
        <taxon>Batrachochytrium</taxon>
    </lineage>
</organism>
<dbReference type="VEuPathDB" id="FungiDB:BDEG_27504"/>
<reference evidence="12 13" key="2">
    <citation type="submission" date="2016-05" db="EMBL/GenBank/DDBJ databases">
        <title>Lineage-specific infection strategies underlie the spectrum of fungal disease in amphibians.</title>
        <authorList>
            <person name="Cuomo C.A."/>
            <person name="Farrer R.A."/>
            <person name="James T."/>
            <person name="Longcore J."/>
            <person name="Birren B."/>
        </authorList>
    </citation>
    <scope>NUCLEOTIDE SEQUENCE [LARGE SCALE GENOMIC DNA]</scope>
    <source>
        <strain evidence="12 13">JEL423</strain>
    </source>
</reference>
<dbReference type="Gene3D" id="1.10.510.10">
    <property type="entry name" value="Transferase(Phosphotransferase) domain 1"/>
    <property type="match status" value="1"/>
</dbReference>
<proteinExistence type="predicted"/>
<protein>
    <recommendedName>
        <fullName evidence="1">non-specific serine/threonine protein kinase</fullName>
        <ecNumber evidence="1">2.7.11.1</ecNumber>
    </recommendedName>
</protein>
<feature type="region of interest" description="Disordered" evidence="10">
    <location>
        <begin position="348"/>
        <end position="369"/>
    </location>
</feature>
<dbReference type="PROSITE" id="PS00107">
    <property type="entry name" value="PROTEIN_KINASE_ATP"/>
    <property type="match status" value="1"/>
</dbReference>
<evidence type="ECO:0000256" key="3">
    <source>
        <dbReference type="ARBA" id="ARBA00022679"/>
    </source>
</evidence>
<evidence type="ECO:0000313" key="13">
    <source>
        <dbReference type="Proteomes" id="UP000077115"/>
    </source>
</evidence>
<dbReference type="FunFam" id="3.30.200.20:FF:000354">
    <property type="entry name" value="AGC/YANK protein kinase"/>
    <property type="match status" value="1"/>
</dbReference>
<feature type="binding site" evidence="9">
    <location>
        <position position="50"/>
    </location>
    <ligand>
        <name>ATP</name>
        <dbReference type="ChEBI" id="CHEBI:30616"/>
    </ligand>
</feature>
<dbReference type="GO" id="GO:0005524">
    <property type="term" value="F:ATP binding"/>
    <property type="evidence" value="ECO:0007669"/>
    <property type="project" value="UniProtKB-UniRule"/>
</dbReference>
<dbReference type="eggNOG" id="KOG0598">
    <property type="taxonomic scope" value="Eukaryota"/>
</dbReference>
<keyword evidence="2" id="KW-0723">Serine/threonine-protein kinase</keyword>
<dbReference type="AlphaFoldDB" id="A0A177WXW4"/>
<dbReference type="Gene3D" id="3.30.200.20">
    <property type="entry name" value="Phosphorylase Kinase, domain 1"/>
    <property type="match status" value="1"/>
</dbReference>
<dbReference type="SMART" id="SM00220">
    <property type="entry name" value="S_TKc"/>
    <property type="match status" value="1"/>
</dbReference>